<evidence type="ECO:0000256" key="1">
    <source>
        <dbReference type="ARBA" id="ARBA00004567"/>
    </source>
</evidence>
<gene>
    <name evidence="10" type="ORF">HERILL_LOCUS10782</name>
</gene>
<keyword evidence="11" id="KW-1185">Reference proteome</keyword>
<dbReference type="OrthoDB" id="17644at2759"/>
<evidence type="ECO:0000256" key="8">
    <source>
        <dbReference type="ARBA" id="ARBA00023242"/>
    </source>
</evidence>
<keyword evidence="5 9" id="KW-0653">Protein transport</keyword>
<keyword evidence="8 9" id="KW-0539">Nucleus</keyword>
<evidence type="ECO:0000313" key="11">
    <source>
        <dbReference type="Proteomes" id="UP000594454"/>
    </source>
</evidence>
<name>A0A7R8YX70_HERIL</name>
<dbReference type="AlphaFoldDB" id="A0A7R8YX70"/>
<comment type="function">
    <text evidence="9">Functions as a component of the nuclear pore complex (NPC).</text>
</comment>
<dbReference type="InParanoid" id="A0A7R8YX70"/>
<evidence type="ECO:0000256" key="9">
    <source>
        <dbReference type="RuleBase" id="RU365073"/>
    </source>
</evidence>
<dbReference type="EMBL" id="LR899012">
    <property type="protein sequence ID" value="CAD7088130.1"/>
    <property type="molecule type" value="Genomic_DNA"/>
</dbReference>
<dbReference type="FunCoup" id="A0A7R8YX70">
    <property type="interactions" value="2116"/>
</dbReference>
<dbReference type="GO" id="GO:0045893">
    <property type="term" value="P:positive regulation of DNA-templated transcription"/>
    <property type="evidence" value="ECO:0007669"/>
    <property type="project" value="TreeGrafter"/>
</dbReference>
<keyword evidence="7 9" id="KW-0906">Nuclear pore complex</keyword>
<keyword evidence="6 9" id="KW-0811">Translocation</keyword>
<accession>A0A7R8YX70</accession>
<reference evidence="10 11" key="1">
    <citation type="submission" date="2020-11" db="EMBL/GenBank/DDBJ databases">
        <authorList>
            <person name="Wallbank WR R."/>
            <person name="Pardo Diaz C."/>
            <person name="Kozak K."/>
            <person name="Martin S."/>
            <person name="Jiggins C."/>
            <person name="Moest M."/>
            <person name="Warren A I."/>
            <person name="Generalovic N T."/>
            <person name="Byers J.R.P. K."/>
            <person name="Montejo-Kovacevich G."/>
            <person name="Yen C E."/>
        </authorList>
    </citation>
    <scope>NUCLEOTIDE SEQUENCE [LARGE SCALE GENOMIC DNA]</scope>
</reference>
<evidence type="ECO:0000256" key="2">
    <source>
        <dbReference type="ARBA" id="ARBA00005573"/>
    </source>
</evidence>
<comment type="similarity">
    <text evidence="2 9">Belongs to the nucleoporin Nup85 family.</text>
</comment>
<keyword evidence="9" id="KW-0472">Membrane</keyword>
<dbReference type="PANTHER" id="PTHR13373">
    <property type="entry name" value="FROUNT PROTEIN-RELATED"/>
    <property type="match status" value="1"/>
</dbReference>
<dbReference type="GO" id="GO:0006406">
    <property type="term" value="P:mRNA export from nucleus"/>
    <property type="evidence" value="ECO:0007669"/>
    <property type="project" value="TreeGrafter"/>
</dbReference>
<dbReference type="GO" id="GO:0017056">
    <property type="term" value="F:structural constituent of nuclear pore"/>
    <property type="evidence" value="ECO:0007669"/>
    <property type="project" value="TreeGrafter"/>
</dbReference>
<dbReference type="GO" id="GO:0006606">
    <property type="term" value="P:protein import into nucleus"/>
    <property type="evidence" value="ECO:0007669"/>
    <property type="project" value="TreeGrafter"/>
</dbReference>
<dbReference type="GO" id="GO:0031965">
    <property type="term" value="C:nuclear membrane"/>
    <property type="evidence" value="ECO:0007669"/>
    <property type="project" value="UniProtKB-UniRule"/>
</dbReference>
<protein>
    <recommendedName>
        <fullName evidence="9">Nuclear pore complex protein Nup85</fullName>
    </recommendedName>
</protein>
<keyword evidence="3 9" id="KW-0813">Transport</keyword>
<dbReference type="GO" id="GO:0031080">
    <property type="term" value="C:nuclear pore outer ring"/>
    <property type="evidence" value="ECO:0007669"/>
    <property type="project" value="TreeGrafter"/>
</dbReference>
<comment type="subunit">
    <text evidence="9">Component of the nuclear pore complex (NPC).</text>
</comment>
<organism evidence="10 11">
    <name type="scientific">Hermetia illucens</name>
    <name type="common">Black soldier fly</name>
    <dbReference type="NCBI Taxonomy" id="343691"/>
    <lineage>
        <taxon>Eukaryota</taxon>
        <taxon>Metazoa</taxon>
        <taxon>Ecdysozoa</taxon>
        <taxon>Arthropoda</taxon>
        <taxon>Hexapoda</taxon>
        <taxon>Insecta</taxon>
        <taxon>Pterygota</taxon>
        <taxon>Neoptera</taxon>
        <taxon>Endopterygota</taxon>
        <taxon>Diptera</taxon>
        <taxon>Brachycera</taxon>
        <taxon>Stratiomyomorpha</taxon>
        <taxon>Stratiomyidae</taxon>
        <taxon>Hermetiinae</taxon>
        <taxon>Hermetia</taxon>
    </lineage>
</organism>
<evidence type="ECO:0000256" key="3">
    <source>
        <dbReference type="ARBA" id="ARBA00022448"/>
    </source>
</evidence>
<evidence type="ECO:0000256" key="4">
    <source>
        <dbReference type="ARBA" id="ARBA00022816"/>
    </source>
</evidence>
<evidence type="ECO:0000256" key="7">
    <source>
        <dbReference type="ARBA" id="ARBA00023132"/>
    </source>
</evidence>
<keyword evidence="4 9" id="KW-0509">mRNA transport</keyword>
<proteinExistence type="inferred from homology"/>
<dbReference type="OMA" id="ELMEWLN"/>
<dbReference type="Proteomes" id="UP000594454">
    <property type="component" value="Chromosome 4"/>
</dbReference>
<dbReference type="InterPro" id="IPR011502">
    <property type="entry name" value="Nucleoporin_Nup85"/>
</dbReference>
<dbReference type="Pfam" id="PF07575">
    <property type="entry name" value="Nucleopor_Nup85"/>
    <property type="match status" value="1"/>
</dbReference>
<comment type="subcellular location">
    <subcellularLocation>
        <location evidence="1 9">Nucleus</location>
        <location evidence="1 9">Nuclear pore complex</location>
    </subcellularLocation>
</comment>
<dbReference type="PANTHER" id="PTHR13373:SF21">
    <property type="entry name" value="NUCLEAR PORE COMPLEX PROTEIN NUP85"/>
    <property type="match status" value="1"/>
</dbReference>
<evidence type="ECO:0000256" key="6">
    <source>
        <dbReference type="ARBA" id="ARBA00023010"/>
    </source>
</evidence>
<sequence>MEEDPVITFTINDELCRRAGLTAKWINGHQLSVAAYNPITSTTKDRVSDFAGQNEVNIFHLTTEFIFEEPILRCLIAEANGVYLAVQDLKRQGTQSDYVKISRTYRSIIRACLEKLEEEISNEEISEEVKIRFQNYITIFYSIECVWHLCEILYIDTAPSNIVVPQLLEWTRFHFPSYERIATELLLYEREANTSEDYWPTVKGLILQGQIEVARAILQLHSLSETTAFKMAEQILKTMPVYNVYGGLSIQKFRSQWHYWLTDTELKLSAGILSSEPELEEIVKLITGNQYSWNQQIKQSTCWYEFLSGYLFYTEPACKYFELGSFANLWINRWANEMGFTGSGFLKQLDRVILSVMENDMNQVLHSIQKIGDNQWFVTHLTDLLYHCGQLQVMGEQKKNIAFSLRDALLYEFGSALMSRDSLWMMGVDYLEQCSEGAAAMELLLTKVPVENERQALKVIEVAKQRGLSSVEREICRVQATRSMANERYGNALEWAIRSKDAGAVTAITDFFLTNYSKTGEMLCPDVLGNIGGKMFISPRLVFLVKYFDFHQFYKRREFIEAAKLLVNLLNSKITPEYFWPSLLIDSIPLLESKDPKMPSKETFVILQHLEMELTPLIERSKKQMEKAGDKQPHILKDYRMENIDEIVKLIRLACARNLARAIVIENTFIS</sequence>
<evidence type="ECO:0000256" key="5">
    <source>
        <dbReference type="ARBA" id="ARBA00022927"/>
    </source>
</evidence>
<evidence type="ECO:0000313" key="10">
    <source>
        <dbReference type="EMBL" id="CAD7088130.1"/>
    </source>
</evidence>